<dbReference type="KEGG" id="bgf:BC1003_5541"/>
<feature type="compositionally biased region" description="Polar residues" evidence="1">
    <location>
        <begin position="85"/>
        <end position="97"/>
    </location>
</feature>
<protein>
    <submittedName>
        <fullName evidence="2">Uncharacterized protein</fullName>
    </submittedName>
</protein>
<organism evidence="2">
    <name type="scientific">Burkholderia sp. (strain CCGE1003)</name>
    <dbReference type="NCBI Taxonomy" id="640512"/>
    <lineage>
        <taxon>Bacteria</taxon>
        <taxon>Pseudomonadati</taxon>
        <taxon>Pseudomonadota</taxon>
        <taxon>Betaproteobacteria</taxon>
        <taxon>Burkholderiales</taxon>
        <taxon>Burkholderiaceae</taxon>
        <taxon>Burkholderia</taxon>
    </lineage>
</organism>
<gene>
    <name evidence="2" type="ordered locus">BC1003_5541</name>
</gene>
<reference evidence="2" key="1">
    <citation type="submission" date="2010-09" db="EMBL/GenBank/DDBJ databases">
        <title>Complete sequence of chromosome2 of Burkholderia sp. CCGE1003.</title>
        <authorList>
            <consortium name="US DOE Joint Genome Institute"/>
            <person name="Lucas S."/>
            <person name="Copeland A."/>
            <person name="Lapidus A."/>
            <person name="Cheng J.-F."/>
            <person name="Bruce D."/>
            <person name="Goodwin L."/>
            <person name="Pitluck S."/>
            <person name="Daligault H."/>
            <person name="Davenport K."/>
            <person name="Detter J.C."/>
            <person name="Han C."/>
            <person name="Tapia R."/>
            <person name="Land M."/>
            <person name="Hauser L."/>
            <person name="Jeffries C."/>
            <person name="Kyrpides N."/>
            <person name="Ivanova N."/>
            <person name="Ovchinnikova G."/>
            <person name="Martinez-Romero E."/>
            <person name="Rogel M.A."/>
            <person name="Auchtung J."/>
            <person name="Tiedje J.M."/>
            <person name="Woyke T."/>
        </authorList>
    </citation>
    <scope>NUCLEOTIDE SEQUENCE</scope>
    <source>
        <strain evidence="2">CCGE1003</strain>
    </source>
</reference>
<evidence type="ECO:0000256" key="1">
    <source>
        <dbReference type="SAM" id="MobiDB-lite"/>
    </source>
</evidence>
<accession>E1TFC7</accession>
<feature type="region of interest" description="Disordered" evidence="1">
    <location>
        <begin position="69"/>
        <end position="97"/>
    </location>
</feature>
<dbReference type="HOGENOM" id="CLU_2022424_0_0_4"/>
<dbReference type="EMBL" id="CP002218">
    <property type="protein sequence ID" value="ADN61459.1"/>
    <property type="molecule type" value="Genomic_DNA"/>
</dbReference>
<evidence type="ECO:0000313" key="2">
    <source>
        <dbReference type="EMBL" id="ADN61459.1"/>
    </source>
</evidence>
<dbReference type="AlphaFoldDB" id="E1TFC7"/>
<name>E1TFC7_BURSG</name>
<sequence>MTSRPLSQRAKHRLEIAAGPLRGMGRKVDFPGEQLYDGVQQILTTLTDQERVTVKELVPWSIRFAPGAQRPFTDRERPLTDAVATDSSGSISTSHRSVSWAIDKLQDRRGPTTLPVPVRLPR</sequence>
<proteinExistence type="predicted"/>